<dbReference type="GO" id="GO:0005886">
    <property type="term" value="C:plasma membrane"/>
    <property type="evidence" value="ECO:0007669"/>
    <property type="project" value="TreeGrafter"/>
</dbReference>
<proteinExistence type="predicted"/>
<keyword evidence="3" id="KW-1185">Reference proteome</keyword>
<comment type="caution">
    <text evidence="1">The sequence shown here is derived from an EMBL/GenBank/DDBJ whole genome shotgun (WGS) entry which is preliminary data.</text>
</comment>
<dbReference type="EMBL" id="JADCNL010000011">
    <property type="protein sequence ID" value="KAG0461015.1"/>
    <property type="molecule type" value="Genomic_DNA"/>
</dbReference>
<dbReference type="SUPFAM" id="SSF53187">
    <property type="entry name" value="Zn-dependent exopeptidases"/>
    <property type="match status" value="1"/>
</dbReference>
<dbReference type="Gene3D" id="3.40.630.10">
    <property type="entry name" value="Zn peptidases"/>
    <property type="match status" value="1"/>
</dbReference>
<dbReference type="EMBL" id="JADCNM010000011">
    <property type="protein sequence ID" value="KAG0462524.1"/>
    <property type="molecule type" value="Genomic_DNA"/>
</dbReference>
<dbReference type="AlphaFoldDB" id="A0A835PVC9"/>
<evidence type="ECO:0000313" key="3">
    <source>
        <dbReference type="Proteomes" id="UP000636800"/>
    </source>
</evidence>
<name>A0A835PVC9_VANPL</name>
<gene>
    <name evidence="2" type="ORF">HPP92_021000</name>
    <name evidence="1" type="ORF">HPP92_021312</name>
</gene>
<evidence type="ECO:0000313" key="4">
    <source>
        <dbReference type="Proteomes" id="UP000639772"/>
    </source>
</evidence>
<accession>A0A835PVC9</accession>
<dbReference type="GO" id="GO:0016485">
    <property type="term" value="P:protein processing"/>
    <property type="evidence" value="ECO:0007669"/>
    <property type="project" value="InterPro"/>
</dbReference>
<evidence type="ECO:0000313" key="2">
    <source>
        <dbReference type="EMBL" id="KAG0462524.1"/>
    </source>
</evidence>
<dbReference type="Proteomes" id="UP000636800">
    <property type="component" value="Chromosome 11"/>
</dbReference>
<dbReference type="Pfam" id="PF05450">
    <property type="entry name" value="Nicastrin"/>
    <property type="match status" value="1"/>
</dbReference>
<reference evidence="3 4" key="1">
    <citation type="journal article" date="2020" name="Nat. Food">
        <title>A phased Vanilla planifolia genome enables genetic improvement of flavour and production.</title>
        <authorList>
            <person name="Hasing T."/>
            <person name="Tang H."/>
            <person name="Brym M."/>
            <person name="Khazi F."/>
            <person name="Huang T."/>
            <person name="Chambers A.H."/>
        </authorList>
    </citation>
    <scope>NUCLEOTIDE SEQUENCE [LARGE SCALE GENOMIC DNA]</scope>
    <source>
        <tissue evidence="1">Leaf</tissue>
    </source>
</reference>
<dbReference type="OrthoDB" id="10265862at2759"/>
<dbReference type="PANTHER" id="PTHR21092:SF0">
    <property type="entry name" value="NICASTRIN"/>
    <property type="match status" value="1"/>
</dbReference>
<evidence type="ECO:0000313" key="1">
    <source>
        <dbReference type="EMBL" id="KAG0461015.1"/>
    </source>
</evidence>
<protein>
    <recommendedName>
        <fullName evidence="5">Nicastrin</fullName>
    </recommendedName>
</protein>
<organism evidence="1 3">
    <name type="scientific">Vanilla planifolia</name>
    <name type="common">Vanilla</name>
    <dbReference type="NCBI Taxonomy" id="51239"/>
    <lineage>
        <taxon>Eukaryota</taxon>
        <taxon>Viridiplantae</taxon>
        <taxon>Streptophyta</taxon>
        <taxon>Embryophyta</taxon>
        <taxon>Tracheophyta</taxon>
        <taxon>Spermatophyta</taxon>
        <taxon>Magnoliopsida</taxon>
        <taxon>Liliopsida</taxon>
        <taxon>Asparagales</taxon>
        <taxon>Orchidaceae</taxon>
        <taxon>Vanilloideae</taxon>
        <taxon>Vanilleae</taxon>
        <taxon>Vanilla</taxon>
    </lineage>
</organism>
<dbReference type="Proteomes" id="UP000639772">
    <property type="component" value="Chromosome 11"/>
</dbReference>
<sequence>MAWKNEKNLNGHPSYVAEFDMVMQTTKIETRNSASCLKEQSCLPLGGYSVWSALPPISAPSFDPPKSILLVIASMDSASFFRDLSLGADSPMSGLIALLAAVDALSHVNDLSELRKQLVFAAFTGEAWGYLGSRRFLFELDMGTDSVKNLKSEMIEQVLEIGSVGKGIHQGATTFFAHSDKDTSSTKEILDALQKASVSLGSDDVKVKKADTSNPGVPPSSLMPFLRKNYSIAAVALEDF</sequence>
<evidence type="ECO:0008006" key="5">
    <source>
        <dbReference type="Google" id="ProtNLM"/>
    </source>
</evidence>
<dbReference type="InterPro" id="IPR008710">
    <property type="entry name" value="Nicastrin"/>
</dbReference>
<dbReference type="PANTHER" id="PTHR21092">
    <property type="entry name" value="NICASTRIN"/>
    <property type="match status" value="1"/>
</dbReference>